<gene>
    <name evidence="2" type="ORF">C7B46_10690</name>
</gene>
<feature type="non-terminal residue" evidence="2">
    <location>
        <position position="84"/>
    </location>
</feature>
<reference evidence="2 3" key="1">
    <citation type="journal article" date="2014" name="BMC Genomics">
        <title>Comparison of environmental and isolate Sulfobacillus genomes reveals diverse carbon, sulfur, nitrogen, and hydrogen metabolisms.</title>
        <authorList>
            <person name="Justice N.B."/>
            <person name="Norman A."/>
            <person name="Brown C.T."/>
            <person name="Singh A."/>
            <person name="Thomas B.C."/>
            <person name="Banfield J.F."/>
        </authorList>
    </citation>
    <scope>NUCLEOTIDE SEQUENCE [LARGE SCALE GENOMIC DNA]</scope>
    <source>
        <strain evidence="2">AMDSBA4</strain>
    </source>
</reference>
<protein>
    <recommendedName>
        <fullName evidence="4">Hydrolase</fullName>
    </recommendedName>
</protein>
<feature type="transmembrane region" description="Helical" evidence="1">
    <location>
        <begin position="12"/>
        <end position="30"/>
    </location>
</feature>
<keyword evidence="1" id="KW-0472">Membrane</keyword>
<keyword evidence="1" id="KW-1133">Transmembrane helix</keyword>
<comment type="caution">
    <text evidence="2">The sequence shown here is derived from an EMBL/GenBank/DDBJ whole genome shotgun (WGS) entry which is preliminary data.</text>
</comment>
<sequence length="84" mass="9038">MYLPAFSYLGPIPLGTVTLLAALAVGLIMASQLDPTHKVAELLWSMLLGGALGDKAVYIISDLPYYLHHLSHLLFTPMSAWGIG</sequence>
<dbReference type="Proteomes" id="UP000242972">
    <property type="component" value="Unassembled WGS sequence"/>
</dbReference>
<evidence type="ECO:0000313" key="2">
    <source>
        <dbReference type="EMBL" id="PSR33206.1"/>
    </source>
</evidence>
<proteinExistence type="predicted"/>
<dbReference type="EMBL" id="PXYW01000024">
    <property type="protein sequence ID" value="PSR33206.1"/>
    <property type="molecule type" value="Genomic_DNA"/>
</dbReference>
<evidence type="ECO:0000256" key="1">
    <source>
        <dbReference type="SAM" id="Phobius"/>
    </source>
</evidence>
<evidence type="ECO:0000313" key="3">
    <source>
        <dbReference type="Proteomes" id="UP000242972"/>
    </source>
</evidence>
<accession>A0A2T2XFH5</accession>
<keyword evidence="1" id="KW-0812">Transmembrane</keyword>
<dbReference type="AlphaFoldDB" id="A0A2T2XFH5"/>
<evidence type="ECO:0008006" key="4">
    <source>
        <dbReference type="Google" id="ProtNLM"/>
    </source>
</evidence>
<organism evidence="2 3">
    <name type="scientific">Sulfobacillus benefaciens</name>
    <dbReference type="NCBI Taxonomy" id="453960"/>
    <lineage>
        <taxon>Bacteria</taxon>
        <taxon>Bacillati</taxon>
        <taxon>Bacillota</taxon>
        <taxon>Clostridia</taxon>
        <taxon>Eubacteriales</taxon>
        <taxon>Clostridiales Family XVII. Incertae Sedis</taxon>
        <taxon>Sulfobacillus</taxon>
    </lineage>
</organism>
<name>A0A2T2XFH5_9FIRM</name>